<name>A0ABV6NIY0_9BACI</name>
<accession>A0ABV6NIY0</accession>
<dbReference type="InterPro" id="IPR003439">
    <property type="entry name" value="ABC_transporter-like_ATP-bd"/>
</dbReference>
<dbReference type="GO" id="GO:0005524">
    <property type="term" value="F:ATP binding"/>
    <property type="evidence" value="ECO:0007669"/>
    <property type="project" value="UniProtKB-KW"/>
</dbReference>
<dbReference type="NCBIfam" id="NF010068">
    <property type="entry name" value="PRK13548.1"/>
    <property type="match status" value="1"/>
</dbReference>
<keyword evidence="1" id="KW-0547">Nucleotide-binding</keyword>
<reference evidence="4 5" key="1">
    <citation type="submission" date="2024-09" db="EMBL/GenBank/DDBJ databases">
        <authorList>
            <person name="Sun Q."/>
            <person name="Mori K."/>
        </authorList>
    </citation>
    <scope>NUCLEOTIDE SEQUENCE [LARGE SCALE GENOMIC DNA]</scope>
    <source>
        <strain evidence="4 5">NCAIM B.02301</strain>
    </source>
</reference>
<dbReference type="CDD" id="cd03214">
    <property type="entry name" value="ABC_Iron-Siderophores_B12_Hemin"/>
    <property type="match status" value="1"/>
</dbReference>
<dbReference type="SMART" id="SM00382">
    <property type="entry name" value="AAA"/>
    <property type="match status" value="1"/>
</dbReference>
<evidence type="ECO:0000313" key="5">
    <source>
        <dbReference type="Proteomes" id="UP001589833"/>
    </source>
</evidence>
<feature type="domain" description="ABC transporter" evidence="3">
    <location>
        <begin position="3"/>
        <end position="235"/>
    </location>
</feature>
<dbReference type="PROSITE" id="PS00211">
    <property type="entry name" value="ABC_TRANSPORTER_1"/>
    <property type="match status" value="1"/>
</dbReference>
<protein>
    <submittedName>
        <fullName evidence="4">Heme ABC transporter ATP-binding protein</fullName>
    </submittedName>
</protein>
<evidence type="ECO:0000259" key="3">
    <source>
        <dbReference type="PROSITE" id="PS50893"/>
    </source>
</evidence>
<dbReference type="PROSITE" id="PS50893">
    <property type="entry name" value="ABC_TRANSPORTER_2"/>
    <property type="match status" value="1"/>
</dbReference>
<dbReference type="InterPro" id="IPR027417">
    <property type="entry name" value="P-loop_NTPase"/>
</dbReference>
<dbReference type="EMBL" id="JBHLTR010000018">
    <property type="protein sequence ID" value="MFC0560242.1"/>
    <property type="molecule type" value="Genomic_DNA"/>
</dbReference>
<dbReference type="PANTHER" id="PTHR42794:SF2">
    <property type="entry name" value="ABC TRANSPORTER ATP-BINDING PROTEIN"/>
    <property type="match status" value="1"/>
</dbReference>
<evidence type="ECO:0000256" key="1">
    <source>
        <dbReference type="ARBA" id="ARBA00022741"/>
    </source>
</evidence>
<dbReference type="RefSeq" id="WP_273847422.1">
    <property type="nucleotide sequence ID" value="NZ_JAQQWT010000026.1"/>
</dbReference>
<evidence type="ECO:0000313" key="4">
    <source>
        <dbReference type="EMBL" id="MFC0560242.1"/>
    </source>
</evidence>
<comment type="caution">
    <text evidence="4">The sequence shown here is derived from an EMBL/GenBank/DDBJ whole genome shotgun (WGS) entry which is preliminary data.</text>
</comment>
<keyword evidence="2 4" id="KW-0067">ATP-binding</keyword>
<dbReference type="Proteomes" id="UP001589833">
    <property type="component" value="Unassembled WGS sequence"/>
</dbReference>
<dbReference type="InterPro" id="IPR017871">
    <property type="entry name" value="ABC_transporter-like_CS"/>
</dbReference>
<gene>
    <name evidence="4" type="ORF">ACFFH4_14475</name>
</gene>
<dbReference type="Pfam" id="PF00005">
    <property type="entry name" value="ABC_tran"/>
    <property type="match status" value="1"/>
</dbReference>
<evidence type="ECO:0000256" key="2">
    <source>
        <dbReference type="ARBA" id="ARBA00022840"/>
    </source>
</evidence>
<organism evidence="4 5">
    <name type="scientific">Halalkalibacter alkalisediminis</name>
    <dbReference type="NCBI Taxonomy" id="935616"/>
    <lineage>
        <taxon>Bacteria</taxon>
        <taxon>Bacillati</taxon>
        <taxon>Bacillota</taxon>
        <taxon>Bacilli</taxon>
        <taxon>Bacillales</taxon>
        <taxon>Bacillaceae</taxon>
        <taxon>Halalkalibacter</taxon>
    </lineage>
</organism>
<proteinExistence type="predicted"/>
<dbReference type="InterPro" id="IPR003593">
    <property type="entry name" value="AAA+_ATPase"/>
</dbReference>
<keyword evidence="5" id="KW-1185">Reference proteome</keyword>
<dbReference type="SUPFAM" id="SSF52540">
    <property type="entry name" value="P-loop containing nucleoside triphosphate hydrolases"/>
    <property type="match status" value="1"/>
</dbReference>
<dbReference type="Gene3D" id="3.40.50.300">
    <property type="entry name" value="P-loop containing nucleotide triphosphate hydrolases"/>
    <property type="match status" value="1"/>
</dbReference>
<dbReference type="PANTHER" id="PTHR42794">
    <property type="entry name" value="HEMIN IMPORT ATP-BINDING PROTEIN HMUV"/>
    <property type="match status" value="1"/>
</dbReference>
<sequence length="265" mass="29581">MKLEVERLTTVIEEKNIIEDITMHVETGQFVGIIGPNGSGKSTLLKTIYRILRPKAGLVSLNEREINSLSHREFAKKIAVVSQEGSVPFDFTVEEIVIMGRSPHKRFFERDTFEDNKIVHSALVKVGLENYKYRSFSTLSGGEKQRVLIARALVQETTFLILDEPTNHLDIHHQLQILDIVKSLKVSVLAALHDLNLAAAYCDVLFVVDNGRIVASGSPEEVITKTMLKEIFQVECTVTAHPDTGKVQILYVSDGMFTSNGSKIC</sequence>